<dbReference type="Proteomes" id="UP000075578">
    <property type="component" value="Unassembled WGS sequence"/>
</dbReference>
<comment type="catalytic activity">
    <reaction evidence="8">
        <text>arsenic triglutathione + 3 [thioredoxin]-dithiol + 3 S-adenosyl-L-methionine = trimethylarsine + 3 [thioredoxin]-disulfide + 3 glutathione + 3 S-adenosyl-L-homocysteine + 3 H(+)</text>
        <dbReference type="Rhea" id="RHEA:69432"/>
        <dbReference type="Rhea" id="RHEA-COMP:10698"/>
        <dbReference type="Rhea" id="RHEA-COMP:10700"/>
        <dbReference type="ChEBI" id="CHEBI:15378"/>
        <dbReference type="ChEBI" id="CHEBI:27130"/>
        <dbReference type="ChEBI" id="CHEBI:29950"/>
        <dbReference type="ChEBI" id="CHEBI:50058"/>
        <dbReference type="ChEBI" id="CHEBI:57856"/>
        <dbReference type="ChEBI" id="CHEBI:57925"/>
        <dbReference type="ChEBI" id="CHEBI:59789"/>
        <dbReference type="ChEBI" id="CHEBI:183640"/>
        <dbReference type="EC" id="2.1.1.137"/>
    </reaction>
</comment>
<evidence type="ECO:0000313" key="10">
    <source>
        <dbReference type="EMBL" id="KYC53375.1"/>
    </source>
</evidence>
<proteinExistence type="inferred from homology"/>
<dbReference type="AlphaFoldDB" id="A0A150J8B1"/>
<gene>
    <name evidence="10" type="ORF">AMQ74_00431</name>
</gene>
<dbReference type="CDD" id="cd02440">
    <property type="entry name" value="AdoMet_MTases"/>
    <property type="match status" value="1"/>
</dbReference>
<dbReference type="InterPro" id="IPR025714">
    <property type="entry name" value="Methyltranfer_dom"/>
</dbReference>
<feature type="domain" description="Methyltransferase" evidence="9">
    <location>
        <begin position="33"/>
        <end position="132"/>
    </location>
</feature>
<dbReference type="PANTHER" id="PTHR43675:SF8">
    <property type="entry name" value="ARSENITE METHYLTRANSFERASE"/>
    <property type="match status" value="1"/>
</dbReference>
<dbReference type="EC" id="2.1.1.137" evidence="4"/>
<evidence type="ECO:0000256" key="7">
    <source>
        <dbReference type="ARBA" id="ARBA00047943"/>
    </source>
</evidence>
<dbReference type="InterPro" id="IPR029063">
    <property type="entry name" value="SAM-dependent_MTases_sf"/>
</dbReference>
<dbReference type="GO" id="GO:0030791">
    <property type="term" value="F:arsenite methyltransferase activity"/>
    <property type="evidence" value="ECO:0007669"/>
    <property type="project" value="UniProtKB-EC"/>
</dbReference>
<dbReference type="SUPFAM" id="SSF53335">
    <property type="entry name" value="S-adenosyl-L-methionine-dependent methyltransferases"/>
    <property type="match status" value="1"/>
</dbReference>
<dbReference type="Gene3D" id="3.40.50.150">
    <property type="entry name" value="Vaccinia Virus protein VP39"/>
    <property type="match status" value="1"/>
</dbReference>
<comment type="similarity">
    <text evidence="3">Belongs to the methyltransferase superfamily. Arsenite methyltransferase family.</text>
</comment>
<evidence type="ECO:0000259" key="9">
    <source>
        <dbReference type="Pfam" id="PF13847"/>
    </source>
</evidence>
<organism evidence="10 11">
    <name type="scientific">Candidatus Methanofastidiosum methylothiophilum</name>
    <dbReference type="NCBI Taxonomy" id="1705564"/>
    <lineage>
        <taxon>Archaea</taxon>
        <taxon>Methanobacteriati</taxon>
        <taxon>Methanobacteriota</taxon>
        <taxon>Stenosarchaea group</taxon>
        <taxon>Candidatus Methanofastidiosia</taxon>
        <taxon>Candidatus Methanofastidiosales</taxon>
        <taxon>Candidatus Methanofastidiosaceae</taxon>
        <taxon>Candidatus Methanofastidiosum</taxon>
    </lineage>
</organism>
<name>A0A150J8B1_9EURY</name>
<dbReference type="EMBL" id="LNGD01000014">
    <property type="protein sequence ID" value="KYC53375.1"/>
    <property type="molecule type" value="Genomic_DNA"/>
</dbReference>
<comment type="catalytic activity">
    <reaction evidence="7">
        <text>arsenic triglutathione + 2 [thioredoxin]-dithiol + 2 S-adenosyl-L-methionine + H2O = dimethylarsinous acid + 2 [thioredoxin]-disulfide + 3 glutathione + 2 S-adenosyl-L-homocysteine + 2 H(+)</text>
        <dbReference type="Rhea" id="RHEA:69464"/>
        <dbReference type="Rhea" id="RHEA-COMP:10698"/>
        <dbReference type="Rhea" id="RHEA-COMP:10700"/>
        <dbReference type="ChEBI" id="CHEBI:15377"/>
        <dbReference type="ChEBI" id="CHEBI:15378"/>
        <dbReference type="ChEBI" id="CHEBI:23808"/>
        <dbReference type="ChEBI" id="CHEBI:29950"/>
        <dbReference type="ChEBI" id="CHEBI:50058"/>
        <dbReference type="ChEBI" id="CHEBI:57856"/>
        <dbReference type="ChEBI" id="CHEBI:57925"/>
        <dbReference type="ChEBI" id="CHEBI:59789"/>
        <dbReference type="ChEBI" id="CHEBI:183640"/>
        <dbReference type="EC" id="2.1.1.137"/>
    </reaction>
</comment>
<evidence type="ECO:0000313" key="11">
    <source>
        <dbReference type="Proteomes" id="UP000075578"/>
    </source>
</evidence>
<evidence type="ECO:0000256" key="4">
    <source>
        <dbReference type="ARBA" id="ARBA00034521"/>
    </source>
</evidence>
<evidence type="ECO:0000256" key="6">
    <source>
        <dbReference type="ARBA" id="ARBA00047941"/>
    </source>
</evidence>
<comment type="catalytic activity">
    <reaction evidence="6">
        <text>arsenic triglutathione + [thioredoxin]-dithiol + S-adenosyl-L-methionine + 2 H2O = methylarsonous acid + [thioredoxin]-disulfide + 3 glutathione + S-adenosyl-L-homocysteine + H(+)</text>
        <dbReference type="Rhea" id="RHEA:69460"/>
        <dbReference type="Rhea" id="RHEA-COMP:10698"/>
        <dbReference type="Rhea" id="RHEA-COMP:10700"/>
        <dbReference type="ChEBI" id="CHEBI:15377"/>
        <dbReference type="ChEBI" id="CHEBI:15378"/>
        <dbReference type="ChEBI" id="CHEBI:17826"/>
        <dbReference type="ChEBI" id="CHEBI:29950"/>
        <dbReference type="ChEBI" id="CHEBI:50058"/>
        <dbReference type="ChEBI" id="CHEBI:57856"/>
        <dbReference type="ChEBI" id="CHEBI:57925"/>
        <dbReference type="ChEBI" id="CHEBI:59789"/>
        <dbReference type="ChEBI" id="CHEBI:183640"/>
        <dbReference type="EC" id="2.1.1.137"/>
    </reaction>
</comment>
<comment type="caution">
    <text evidence="10">The sequence shown here is derived from an EMBL/GenBank/DDBJ whole genome shotgun (WGS) entry which is preliminary data.</text>
</comment>
<dbReference type="InterPro" id="IPR026669">
    <property type="entry name" value="Arsenite_MeTrfase-like"/>
</dbReference>
<evidence type="ECO:0000256" key="5">
    <source>
        <dbReference type="ARBA" id="ARBA00034545"/>
    </source>
</evidence>
<reference evidence="10 11" key="1">
    <citation type="journal article" date="2016" name="ISME J.">
        <title>Chasing the elusive Euryarchaeota class WSA2: genomes reveal a uniquely fastidious methyl-reducing methanogen.</title>
        <authorList>
            <person name="Nobu M.K."/>
            <person name="Narihiro T."/>
            <person name="Kuroda K."/>
            <person name="Mei R."/>
            <person name="Liu W.T."/>
        </authorList>
    </citation>
    <scope>NUCLEOTIDE SEQUENCE [LARGE SCALE GENOMIC DNA]</scope>
    <source>
        <strain evidence="10">U1lsi0528_Bin089</strain>
    </source>
</reference>
<protein>
    <recommendedName>
        <fullName evidence="5">Arsenite methyltransferase</fullName>
        <ecNumber evidence="4">2.1.1.137</ecNumber>
    </recommendedName>
</protein>
<accession>A0A150J8B1</accession>
<evidence type="ECO:0000256" key="8">
    <source>
        <dbReference type="ARBA" id="ARBA00048428"/>
    </source>
</evidence>
<evidence type="ECO:0000256" key="1">
    <source>
        <dbReference type="ARBA" id="ARBA00022679"/>
    </source>
</evidence>
<sequence length="199" mass="22979">MQNKKHWYDGKVYGVFIDPFIRDSRKCISSLIENGSTVVDIGFGTGSLVFFLSNKCESILGIEISKKMVDYANSIKEKNNFRNVRFIHSSAEDLSKITKEKFDYAIFSLSLHEMDTTSRQNSLQEVKKIANKVIIYDYLEKYNLDAIFVEFFAGINHFKNYRSFIKNGGVEALLRDNGFELEKKASHNRLFVIVKARCK</sequence>
<dbReference type="PANTHER" id="PTHR43675">
    <property type="entry name" value="ARSENITE METHYLTRANSFERASE"/>
    <property type="match status" value="1"/>
</dbReference>
<evidence type="ECO:0000256" key="3">
    <source>
        <dbReference type="ARBA" id="ARBA00034487"/>
    </source>
</evidence>
<keyword evidence="1" id="KW-0808">Transferase</keyword>
<evidence type="ECO:0000256" key="2">
    <source>
        <dbReference type="ARBA" id="ARBA00022691"/>
    </source>
</evidence>
<dbReference type="Pfam" id="PF13847">
    <property type="entry name" value="Methyltransf_31"/>
    <property type="match status" value="1"/>
</dbReference>
<keyword evidence="2" id="KW-0949">S-adenosyl-L-methionine</keyword>